<evidence type="ECO:0000259" key="2">
    <source>
        <dbReference type="Pfam" id="PF04773"/>
    </source>
</evidence>
<accession>A0A1K1QSL6</accession>
<evidence type="ECO:0000259" key="3">
    <source>
        <dbReference type="Pfam" id="PF16344"/>
    </source>
</evidence>
<keyword evidence="1" id="KW-1133">Transmembrane helix</keyword>
<evidence type="ECO:0000313" key="4">
    <source>
        <dbReference type="EMBL" id="SFW62911.1"/>
    </source>
</evidence>
<dbReference type="GO" id="GO:0016989">
    <property type="term" value="F:sigma factor antagonist activity"/>
    <property type="evidence" value="ECO:0007669"/>
    <property type="project" value="TreeGrafter"/>
</dbReference>
<organism evidence="4 5">
    <name type="scientific">Sinomicrobium oceani</name>
    <dbReference type="NCBI Taxonomy" id="1150368"/>
    <lineage>
        <taxon>Bacteria</taxon>
        <taxon>Pseudomonadati</taxon>
        <taxon>Bacteroidota</taxon>
        <taxon>Flavobacteriia</taxon>
        <taxon>Flavobacteriales</taxon>
        <taxon>Flavobacteriaceae</taxon>
        <taxon>Sinomicrobium</taxon>
    </lineage>
</organism>
<dbReference type="Pfam" id="PF04773">
    <property type="entry name" value="FecR"/>
    <property type="match status" value="1"/>
</dbReference>
<dbReference type="EMBL" id="FPJE01000015">
    <property type="protein sequence ID" value="SFW62911.1"/>
    <property type="molecule type" value="Genomic_DNA"/>
</dbReference>
<name>A0A1K1QSL6_9FLAO</name>
<dbReference type="PANTHER" id="PTHR30273">
    <property type="entry name" value="PERIPLASMIC SIGNAL SENSOR AND SIGMA FACTOR ACTIVATOR FECR-RELATED"/>
    <property type="match status" value="1"/>
</dbReference>
<dbReference type="Gene3D" id="2.60.120.1440">
    <property type="match status" value="1"/>
</dbReference>
<evidence type="ECO:0000313" key="5">
    <source>
        <dbReference type="Proteomes" id="UP000182248"/>
    </source>
</evidence>
<dbReference type="PIRSF" id="PIRSF018266">
    <property type="entry name" value="FecR"/>
    <property type="match status" value="1"/>
</dbReference>
<feature type="transmembrane region" description="Helical" evidence="1">
    <location>
        <begin position="77"/>
        <end position="94"/>
    </location>
</feature>
<dbReference type="Proteomes" id="UP000182248">
    <property type="component" value="Unassembled WGS sequence"/>
</dbReference>
<dbReference type="AlphaFoldDB" id="A0A1K1QSL6"/>
<dbReference type="RefSeq" id="WP_072318039.1">
    <property type="nucleotide sequence ID" value="NZ_FPJE01000015.1"/>
</dbReference>
<dbReference type="InterPro" id="IPR006860">
    <property type="entry name" value="FecR"/>
</dbReference>
<sequence>MNNDTLLAKWLNGDISEEELKALKASGELESYEKIITYTAMLKAPAFDKEAVLHEIQQVRKEQESSRVRKIRTRIPYARVAAVLCIALVSYVFLSGRDTVISTSNAQTTDLVLPDDSHVTLNAGSELIYNKKQWARKREVHLKGEGFFRVSEGASFEVKTDQGVISVLGTAFNVNDRNDYFEVSCYRGAVRVIHGKDSLILQPGESFRAIQGIKTKKNNTAGEVPTWMRDETSFRSVPYSVVLKEFERQYNVDITAPEATDLYFTGSFSNKDIETALKSITLPFRLKYRFTDGKKEKVTIYTDKH</sequence>
<dbReference type="InterPro" id="IPR012373">
    <property type="entry name" value="Ferrdict_sens_TM"/>
</dbReference>
<feature type="domain" description="FecR protein" evidence="2">
    <location>
        <begin position="100"/>
        <end position="191"/>
    </location>
</feature>
<keyword evidence="1" id="KW-0812">Transmembrane</keyword>
<evidence type="ECO:0000256" key="1">
    <source>
        <dbReference type="SAM" id="Phobius"/>
    </source>
</evidence>
<dbReference type="InterPro" id="IPR032508">
    <property type="entry name" value="FecR_C"/>
</dbReference>
<keyword evidence="5" id="KW-1185">Reference proteome</keyword>
<dbReference type="Pfam" id="PF16344">
    <property type="entry name" value="FecR_C"/>
    <property type="match status" value="1"/>
</dbReference>
<reference evidence="4 5" key="1">
    <citation type="submission" date="2016-11" db="EMBL/GenBank/DDBJ databases">
        <authorList>
            <person name="Jaros S."/>
            <person name="Januszkiewicz K."/>
            <person name="Wedrychowicz H."/>
        </authorList>
    </citation>
    <scope>NUCLEOTIDE SEQUENCE [LARGE SCALE GENOMIC DNA]</scope>
    <source>
        <strain evidence="4 5">CGMCC 1.12145</strain>
    </source>
</reference>
<dbReference type="Gene3D" id="3.55.50.30">
    <property type="match status" value="1"/>
</dbReference>
<keyword evidence="1" id="KW-0472">Membrane</keyword>
<dbReference type="STRING" id="1150368.SAMN02927921_02833"/>
<proteinExistence type="predicted"/>
<dbReference type="OrthoDB" id="1097347at2"/>
<dbReference type="PANTHER" id="PTHR30273:SF2">
    <property type="entry name" value="PROTEIN FECR"/>
    <property type="match status" value="1"/>
</dbReference>
<protein>
    <submittedName>
        <fullName evidence="4">FecR family protein</fullName>
    </submittedName>
</protein>
<gene>
    <name evidence="4" type="ORF">SAMN02927921_02833</name>
</gene>
<feature type="domain" description="Protein FecR C-terminal" evidence="3">
    <location>
        <begin position="233"/>
        <end position="294"/>
    </location>
</feature>